<reference evidence="2 3" key="1">
    <citation type="submission" date="2016-10" db="EMBL/GenBank/DDBJ databases">
        <authorList>
            <person name="Varghese N."/>
            <person name="Submissions S."/>
        </authorList>
    </citation>
    <scope>NUCLEOTIDE SEQUENCE [LARGE SCALE GENOMIC DNA]</scope>
    <source>
        <strain evidence="2 3">DSM 11449</strain>
    </source>
</reference>
<protein>
    <submittedName>
        <fullName evidence="2">Tetratricopeptide repeat-containing protein</fullName>
    </submittedName>
</protein>
<dbReference type="PANTHER" id="PTHR44395">
    <property type="match status" value="1"/>
</dbReference>
<dbReference type="SMART" id="SM00028">
    <property type="entry name" value="TPR"/>
    <property type="match status" value="4"/>
</dbReference>
<dbReference type="GeneID" id="85017938"/>
<dbReference type="GO" id="GO:0000030">
    <property type="term" value="F:mannosyltransferase activity"/>
    <property type="evidence" value="ECO:0007669"/>
    <property type="project" value="TreeGrafter"/>
</dbReference>
<dbReference type="OrthoDB" id="1149028at2"/>
<dbReference type="Pfam" id="PF13174">
    <property type="entry name" value="TPR_6"/>
    <property type="match status" value="1"/>
</dbReference>
<keyword evidence="3" id="KW-1185">Reference proteome</keyword>
<comment type="caution">
    <text evidence="2">The sequence shown here is derived from an EMBL/GenBank/DDBJ whole genome shotgun (WGS) entry which is preliminary data.</text>
</comment>
<dbReference type="Gene3D" id="1.25.40.10">
    <property type="entry name" value="Tetratricopeptide repeat domain"/>
    <property type="match status" value="2"/>
</dbReference>
<organism evidence="2 3">
    <name type="scientific">Capnocytophaga granulosa</name>
    <dbReference type="NCBI Taxonomy" id="45242"/>
    <lineage>
        <taxon>Bacteria</taxon>
        <taxon>Pseudomonadati</taxon>
        <taxon>Bacteroidota</taxon>
        <taxon>Flavobacteriia</taxon>
        <taxon>Flavobacteriales</taxon>
        <taxon>Flavobacteriaceae</taxon>
        <taxon>Capnocytophaga</taxon>
    </lineage>
</organism>
<dbReference type="SUPFAM" id="SSF48452">
    <property type="entry name" value="TPR-like"/>
    <property type="match status" value="2"/>
</dbReference>
<feature type="repeat" description="TPR" evidence="1">
    <location>
        <begin position="292"/>
        <end position="325"/>
    </location>
</feature>
<gene>
    <name evidence="2" type="ORF">SAMN05444420_101188</name>
</gene>
<feature type="repeat" description="TPR" evidence="1">
    <location>
        <begin position="224"/>
        <end position="257"/>
    </location>
</feature>
<sequence>MKKSMLLITALTVSAVSFAQKKELKEVKKAIEKNEFSQAQTLLESVKNVALADRKYSAEYYLLKGELGLKKAIAGKDVINSLSEASTAFAEAKKVGGKSSSELDMLKNEGARIAVEKGQASYQKNDFKEAALAFEQVYRLSPRDTLFLYNAAVSATQCKENQMALNYFLELKDLKYDGSETLYAAKNKETGQIEKSADKATRDMKMKTGNYSNPTQEKTPSKRGEIIRNIAYLYVDQGKKDEAIKAFEFARKNYPKDGELIMQEANVYYQLGNMDKFEALMKEATDLQPDNADAQYNIGVMNLQRGNNAEARKYFQKALKIAPDNANAAMNCATTYANEGDALVDQMNALGNTANDIKRFNELKNSKDTSYRLAAEVLNEYVKNNPKNPNKTVLEYLSNIYLSLNDMTNYKRIKAILDNN</sequence>
<keyword evidence="1" id="KW-0802">TPR repeat</keyword>
<dbReference type="Proteomes" id="UP000182771">
    <property type="component" value="Unassembled WGS sequence"/>
</dbReference>
<accession>A0A1H2QN38</accession>
<dbReference type="PANTHER" id="PTHR44395:SF1">
    <property type="entry name" value="PROTEIN O-MANNOSYL-TRANSFERASE TMTC3"/>
    <property type="match status" value="1"/>
</dbReference>
<dbReference type="PROSITE" id="PS50293">
    <property type="entry name" value="TPR_REGION"/>
    <property type="match status" value="1"/>
</dbReference>
<dbReference type="InterPro" id="IPR019734">
    <property type="entry name" value="TPR_rpt"/>
</dbReference>
<dbReference type="InterPro" id="IPR011990">
    <property type="entry name" value="TPR-like_helical_dom_sf"/>
</dbReference>
<dbReference type="Pfam" id="PF13432">
    <property type="entry name" value="TPR_16"/>
    <property type="match status" value="2"/>
</dbReference>
<evidence type="ECO:0000313" key="2">
    <source>
        <dbReference type="EMBL" id="SDW07839.1"/>
    </source>
</evidence>
<feature type="repeat" description="TPR" evidence="1">
    <location>
        <begin position="111"/>
        <end position="144"/>
    </location>
</feature>
<proteinExistence type="predicted"/>
<evidence type="ECO:0000313" key="3">
    <source>
        <dbReference type="Proteomes" id="UP000182771"/>
    </source>
</evidence>
<dbReference type="PROSITE" id="PS50005">
    <property type="entry name" value="TPR"/>
    <property type="match status" value="3"/>
</dbReference>
<dbReference type="EMBL" id="FNND01000001">
    <property type="protein sequence ID" value="SDW07839.1"/>
    <property type="molecule type" value="Genomic_DNA"/>
</dbReference>
<dbReference type="GO" id="GO:0035269">
    <property type="term" value="P:protein O-linked glycosylation via mannose"/>
    <property type="evidence" value="ECO:0007669"/>
    <property type="project" value="TreeGrafter"/>
</dbReference>
<dbReference type="AlphaFoldDB" id="A0A1H2QN38"/>
<name>A0A1H2QN38_9FLAO</name>
<dbReference type="RefSeq" id="WP_009641355.1">
    <property type="nucleotide sequence ID" value="NZ_CAUQLQ010000032.1"/>
</dbReference>
<evidence type="ECO:0000256" key="1">
    <source>
        <dbReference type="PROSITE-ProRule" id="PRU00339"/>
    </source>
</evidence>